<dbReference type="Proteomes" id="UP000594454">
    <property type="component" value="Chromosome 3"/>
</dbReference>
<proteinExistence type="predicted"/>
<accession>A0A7R8UR06</accession>
<evidence type="ECO:0000313" key="1">
    <source>
        <dbReference type="EMBL" id="CAD7085033.1"/>
    </source>
</evidence>
<dbReference type="InParanoid" id="A0A7R8UR06"/>
<keyword evidence="2" id="KW-1185">Reference proteome</keyword>
<evidence type="ECO:0000313" key="2">
    <source>
        <dbReference type="Proteomes" id="UP000594454"/>
    </source>
</evidence>
<sequence>MPEIVDQNKFLQIIEDYEDTIMEHRTLCVTNLNIENVMEEFETMMILQNDNNSNLQEEESRAAFVQRLLREDGAENVDDVIQIVPRQRFSIVKKRSNVMTKQQYCEFLKPPT</sequence>
<dbReference type="AlphaFoldDB" id="A0A7R8UR06"/>
<protein>
    <submittedName>
        <fullName evidence="1">Uncharacterized protein</fullName>
    </submittedName>
</protein>
<gene>
    <name evidence="1" type="ORF">HERILL_LOCUS7899</name>
</gene>
<name>A0A7R8UR06_HERIL</name>
<reference evidence="1 2" key="1">
    <citation type="submission" date="2020-11" db="EMBL/GenBank/DDBJ databases">
        <authorList>
            <person name="Wallbank WR R."/>
            <person name="Pardo Diaz C."/>
            <person name="Kozak K."/>
            <person name="Martin S."/>
            <person name="Jiggins C."/>
            <person name="Moest M."/>
            <person name="Warren A I."/>
            <person name="Generalovic N T."/>
            <person name="Byers J.R.P. K."/>
            <person name="Montejo-Kovacevich G."/>
            <person name="Yen C E."/>
        </authorList>
    </citation>
    <scope>NUCLEOTIDE SEQUENCE [LARGE SCALE GENOMIC DNA]</scope>
</reference>
<organism evidence="1 2">
    <name type="scientific">Hermetia illucens</name>
    <name type="common">Black soldier fly</name>
    <dbReference type="NCBI Taxonomy" id="343691"/>
    <lineage>
        <taxon>Eukaryota</taxon>
        <taxon>Metazoa</taxon>
        <taxon>Ecdysozoa</taxon>
        <taxon>Arthropoda</taxon>
        <taxon>Hexapoda</taxon>
        <taxon>Insecta</taxon>
        <taxon>Pterygota</taxon>
        <taxon>Neoptera</taxon>
        <taxon>Endopterygota</taxon>
        <taxon>Diptera</taxon>
        <taxon>Brachycera</taxon>
        <taxon>Stratiomyomorpha</taxon>
        <taxon>Stratiomyidae</taxon>
        <taxon>Hermetiinae</taxon>
        <taxon>Hermetia</taxon>
    </lineage>
</organism>
<dbReference type="EMBL" id="LR899011">
    <property type="protein sequence ID" value="CAD7085033.1"/>
    <property type="molecule type" value="Genomic_DNA"/>
</dbReference>